<reference evidence="2" key="1">
    <citation type="journal article" date="2022" name="Int. J. Mol. Sci.">
        <title>Draft Genome of Tanacetum Coccineum: Genomic Comparison of Closely Related Tanacetum-Family Plants.</title>
        <authorList>
            <person name="Yamashiro T."/>
            <person name="Shiraishi A."/>
            <person name="Nakayama K."/>
            <person name="Satake H."/>
        </authorList>
    </citation>
    <scope>NUCLEOTIDE SEQUENCE</scope>
</reference>
<sequence>MVDVNRPGHDPRKCRSIQAKTMQEELKLAIGVMDKRIRHFADRRTERRRANANNDNNQKGTGSGQKPTCYECGVQGHFKRDMSNAYNTTRGNKLAMGMLQPGVCGRACGDKPRLNVSEGRSLYMTLLASVLFDTATRDTRLVAIISLHQTTQELHAKGCPVFWPTVNQSRRRKSKKKRLEGVPIVWDFPDVFPEDLPGLPPTRQVEFQIDLIPGAAPVARAPYRLAPFEIEKSVENEKNYLTRDL</sequence>
<dbReference type="PANTHER" id="PTHR15503">
    <property type="entry name" value="LDOC1 RELATED"/>
    <property type="match status" value="1"/>
</dbReference>
<evidence type="ECO:0000313" key="2">
    <source>
        <dbReference type="EMBL" id="GJS67628.1"/>
    </source>
</evidence>
<evidence type="ECO:0008006" key="4">
    <source>
        <dbReference type="Google" id="ProtNLM"/>
    </source>
</evidence>
<accession>A0ABQ4XRU7</accession>
<evidence type="ECO:0000313" key="3">
    <source>
        <dbReference type="Proteomes" id="UP001151760"/>
    </source>
</evidence>
<feature type="region of interest" description="Disordered" evidence="1">
    <location>
        <begin position="42"/>
        <end position="66"/>
    </location>
</feature>
<evidence type="ECO:0000256" key="1">
    <source>
        <dbReference type="SAM" id="MobiDB-lite"/>
    </source>
</evidence>
<organism evidence="2 3">
    <name type="scientific">Tanacetum coccineum</name>
    <dbReference type="NCBI Taxonomy" id="301880"/>
    <lineage>
        <taxon>Eukaryota</taxon>
        <taxon>Viridiplantae</taxon>
        <taxon>Streptophyta</taxon>
        <taxon>Embryophyta</taxon>
        <taxon>Tracheophyta</taxon>
        <taxon>Spermatophyta</taxon>
        <taxon>Magnoliopsida</taxon>
        <taxon>eudicotyledons</taxon>
        <taxon>Gunneridae</taxon>
        <taxon>Pentapetalae</taxon>
        <taxon>asterids</taxon>
        <taxon>campanulids</taxon>
        <taxon>Asterales</taxon>
        <taxon>Asteraceae</taxon>
        <taxon>Asteroideae</taxon>
        <taxon>Anthemideae</taxon>
        <taxon>Anthemidinae</taxon>
        <taxon>Tanacetum</taxon>
    </lineage>
</organism>
<dbReference type="InterPro" id="IPR032567">
    <property type="entry name" value="RTL1-rel"/>
</dbReference>
<gene>
    <name evidence="2" type="ORF">Tco_0682192</name>
</gene>
<keyword evidence="3" id="KW-1185">Reference proteome</keyword>
<protein>
    <recommendedName>
        <fullName evidence="4">Reverse transcriptase domain-containing protein</fullName>
    </recommendedName>
</protein>
<dbReference type="InterPro" id="IPR043502">
    <property type="entry name" value="DNA/RNA_pol_sf"/>
</dbReference>
<dbReference type="SUPFAM" id="SSF56672">
    <property type="entry name" value="DNA/RNA polymerases"/>
    <property type="match status" value="1"/>
</dbReference>
<dbReference type="Proteomes" id="UP001151760">
    <property type="component" value="Unassembled WGS sequence"/>
</dbReference>
<comment type="caution">
    <text evidence="2">The sequence shown here is derived from an EMBL/GenBank/DDBJ whole genome shotgun (WGS) entry which is preliminary data.</text>
</comment>
<name>A0ABQ4XRU7_9ASTR</name>
<proteinExistence type="predicted"/>
<reference evidence="2" key="2">
    <citation type="submission" date="2022-01" db="EMBL/GenBank/DDBJ databases">
        <authorList>
            <person name="Yamashiro T."/>
            <person name="Shiraishi A."/>
            <person name="Satake H."/>
            <person name="Nakayama K."/>
        </authorList>
    </citation>
    <scope>NUCLEOTIDE SEQUENCE</scope>
</reference>
<dbReference type="EMBL" id="BQNB010009731">
    <property type="protein sequence ID" value="GJS67628.1"/>
    <property type="molecule type" value="Genomic_DNA"/>
</dbReference>
<dbReference type="PANTHER" id="PTHR15503:SF45">
    <property type="entry name" value="RNA-DIRECTED DNA POLYMERASE HOMOLOG"/>
    <property type="match status" value="1"/>
</dbReference>